<dbReference type="PANTHER" id="PTHR12558:SF13">
    <property type="entry name" value="CELL DIVISION CYCLE PROTEIN 27 HOMOLOG"/>
    <property type="match status" value="1"/>
</dbReference>
<organism evidence="2">
    <name type="scientific">candidate division WOR-3 bacterium</name>
    <dbReference type="NCBI Taxonomy" id="2052148"/>
    <lineage>
        <taxon>Bacteria</taxon>
        <taxon>Bacteria division WOR-3</taxon>
    </lineage>
</organism>
<comment type="caution">
    <text evidence="2">The sequence shown here is derived from an EMBL/GenBank/DDBJ whole genome shotgun (WGS) entry which is preliminary data.</text>
</comment>
<evidence type="ECO:0000256" key="1">
    <source>
        <dbReference type="PROSITE-ProRule" id="PRU00339"/>
    </source>
</evidence>
<dbReference type="Pfam" id="PF13181">
    <property type="entry name" value="TPR_8"/>
    <property type="match status" value="2"/>
</dbReference>
<dbReference type="InterPro" id="IPR011990">
    <property type="entry name" value="TPR-like_helical_dom_sf"/>
</dbReference>
<name>A0A7V3VTC0_UNCW3</name>
<feature type="repeat" description="TPR" evidence="1">
    <location>
        <begin position="140"/>
        <end position="173"/>
    </location>
</feature>
<reference evidence="2" key="1">
    <citation type="journal article" date="2020" name="mSystems">
        <title>Genome- and Community-Level Interaction Insights into Carbon Utilization and Element Cycling Functions of Hydrothermarchaeota in Hydrothermal Sediment.</title>
        <authorList>
            <person name="Zhou Z."/>
            <person name="Liu Y."/>
            <person name="Xu W."/>
            <person name="Pan J."/>
            <person name="Luo Z.H."/>
            <person name="Li M."/>
        </authorList>
    </citation>
    <scope>NUCLEOTIDE SEQUENCE [LARGE SCALE GENOMIC DNA]</scope>
    <source>
        <strain evidence="2">SpSt-961</strain>
    </source>
</reference>
<dbReference type="PROSITE" id="PS50005">
    <property type="entry name" value="TPR"/>
    <property type="match status" value="4"/>
</dbReference>
<dbReference type="InterPro" id="IPR019734">
    <property type="entry name" value="TPR_rpt"/>
</dbReference>
<dbReference type="PANTHER" id="PTHR12558">
    <property type="entry name" value="CELL DIVISION CYCLE 16,23,27"/>
    <property type="match status" value="1"/>
</dbReference>
<dbReference type="EMBL" id="DTOZ01000037">
    <property type="protein sequence ID" value="HGE77591.1"/>
    <property type="molecule type" value="Genomic_DNA"/>
</dbReference>
<accession>A0A7V3VTC0</accession>
<dbReference type="AlphaFoldDB" id="A0A7V3VTC0"/>
<evidence type="ECO:0000313" key="2">
    <source>
        <dbReference type="EMBL" id="HGE77591.1"/>
    </source>
</evidence>
<dbReference type="Pfam" id="PF13432">
    <property type="entry name" value="TPR_16"/>
    <property type="match status" value="2"/>
</dbReference>
<dbReference type="PROSITE" id="PS51257">
    <property type="entry name" value="PROKAR_LIPOPROTEIN"/>
    <property type="match status" value="1"/>
</dbReference>
<dbReference type="Gene3D" id="1.25.40.10">
    <property type="entry name" value="Tetratricopeptide repeat domain"/>
    <property type="match status" value="3"/>
</dbReference>
<gene>
    <name evidence="2" type="ORF">ENX68_01150</name>
</gene>
<feature type="repeat" description="TPR" evidence="1">
    <location>
        <begin position="106"/>
        <end position="139"/>
    </location>
</feature>
<dbReference type="SMART" id="SM00028">
    <property type="entry name" value="TPR"/>
    <property type="match status" value="9"/>
</dbReference>
<dbReference type="SUPFAM" id="SSF48452">
    <property type="entry name" value="TPR-like"/>
    <property type="match status" value="2"/>
</dbReference>
<proteinExistence type="predicted"/>
<feature type="repeat" description="TPR" evidence="1">
    <location>
        <begin position="307"/>
        <end position="340"/>
    </location>
</feature>
<feature type="repeat" description="TPR" evidence="1">
    <location>
        <begin position="376"/>
        <end position="409"/>
    </location>
</feature>
<sequence length="410" mass="47477">MKKAHTILFLVIVVLFFTGCPPTWKNGCKIYIQQGEYARAKEQALIGISTSPDDFEAYCLLGKAECGLGNYAEASKAFQNGFKKDSLKTLTWLKTDENGKNVTVYWQAFYSAGYRAYQDKKYEEALQNINFAKLLDPENPSQYILEGNIYTEMGEREKALSVFRKILEFDKENPEACYFIAKGFFDKQAYDSCLYYVDISIKSFEKEYTKFKNVLFKNVEFNSSLAKELVNLWKGNKKDALDQFIKVKLGFDEGLQGHEKNVEKFVKENEGLGRGYYLAGITYINLKNDTLALKNLRRSVEFISEDIDALFFLGETLIRLSKWAEARNYFEELVRIKPDDFPGWFYIGVSYLQEKNYKKAIEIFEEKALPLEPENLDVLTNLAVAYREIGNTKKAWEYLQKADKISKEKK</sequence>
<protein>
    <submittedName>
        <fullName evidence="2">Tetratricopeptide repeat protein</fullName>
    </submittedName>
</protein>
<keyword evidence="1" id="KW-0802">TPR repeat</keyword>